<dbReference type="EMBL" id="HBUF01356561">
    <property type="protein sequence ID" value="CAG6717874.1"/>
    <property type="molecule type" value="Transcribed_RNA"/>
</dbReference>
<keyword evidence="1" id="KW-1133">Transmembrane helix</keyword>
<sequence>MLRPNISSFPPRHTPSFLISNSLLVFLWSLLLPICSMLLENSRRRCQLLGHGRCGRQFSRTVQHGVPEGPRHTHAARWGPIRRQPRGPGYGVQALPDHCRSMFILHFVCLLGIQEVNFLYRET</sequence>
<feature type="transmembrane region" description="Helical" evidence="1">
    <location>
        <begin position="17"/>
        <end position="39"/>
    </location>
</feature>
<proteinExistence type="predicted"/>
<name>A0A8D8QCK0_9HEMI</name>
<keyword evidence="1" id="KW-0472">Membrane</keyword>
<evidence type="ECO:0000256" key="1">
    <source>
        <dbReference type="SAM" id="Phobius"/>
    </source>
</evidence>
<reference evidence="2" key="1">
    <citation type="submission" date="2021-05" db="EMBL/GenBank/DDBJ databases">
        <authorList>
            <person name="Alioto T."/>
            <person name="Alioto T."/>
            <person name="Gomez Garrido J."/>
        </authorList>
    </citation>
    <scope>NUCLEOTIDE SEQUENCE</scope>
</reference>
<evidence type="ECO:0000313" key="2">
    <source>
        <dbReference type="EMBL" id="CAG6629201.1"/>
    </source>
</evidence>
<protein>
    <submittedName>
        <fullName evidence="2">Uncharacterized protein</fullName>
    </submittedName>
</protein>
<dbReference type="EMBL" id="HBUF01356563">
    <property type="protein sequence ID" value="CAG6717877.1"/>
    <property type="molecule type" value="Transcribed_RNA"/>
</dbReference>
<dbReference type="AlphaFoldDB" id="A0A8D8QCK0"/>
<organism evidence="2">
    <name type="scientific">Cacopsylla melanoneura</name>
    <dbReference type="NCBI Taxonomy" id="428564"/>
    <lineage>
        <taxon>Eukaryota</taxon>
        <taxon>Metazoa</taxon>
        <taxon>Ecdysozoa</taxon>
        <taxon>Arthropoda</taxon>
        <taxon>Hexapoda</taxon>
        <taxon>Insecta</taxon>
        <taxon>Pterygota</taxon>
        <taxon>Neoptera</taxon>
        <taxon>Paraneoptera</taxon>
        <taxon>Hemiptera</taxon>
        <taxon>Sternorrhyncha</taxon>
        <taxon>Psylloidea</taxon>
        <taxon>Psyllidae</taxon>
        <taxon>Psyllinae</taxon>
        <taxon>Cacopsylla</taxon>
    </lineage>
</organism>
<keyword evidence="1" id="KW-0812">Transmembrane</keyword>
<accession>A0A8D8QCK0</accession>
<dbReference type="EMBL" id="HBUF01070088">
    <property type="protein sequence ID" value="CAG6629201.1"/>
    <property type="molecule type" value="Transcribed_RNA"/>
</dbReference>